<dbReference type="EMBL" id="KQ460685">
    <property type="protein sequence ID" value="KPJ12879.1"/>
    <property type="molecule type" value="Genomic_DNA"/>
</dbReference>
<evidence type="ECO:0000313" key="3">
    <source>
        <dbReference type="Proteomes" id="UP000053240"/>
    </source>
</evidence>
<gene>
    <name evidence="2" type="ORF">RR48_10509</name>
</gene>
<keyword evidence="3" id="KW-1185">Reference proteome</keyword>
<dbReference type="InterPro" id="IPR036322">
    <property type="entry name" value="WD40_repeat_dom_sf"/>
</dbReference>
<evidence type="ECO:0000259" key="1">
    <source>
        <dbReference type="Pfam" id="PF25460"/>
    </source>
</evidence>
<dbReference type="SUPFAM" id="SSF50978">
    <property type="entry name" value="WD40 repeat-like"/>
    <property type="match status" value="1"/>
</dbReference>
<accession>A0A194R5U0</accession>
<dbReference type="KEGG" id="pmac:106713219"/>
<dbReference type="InterPro" id="IPR057403">
    <property type="entry name" value="Beta-prop_Aladin"/>
</dbReference>
<dbReference type="GO" id="GO:0006913">
    <property type="term" value="P:nucleocytoplasmic transport"/>
    <property type="evidence" value="ECO:0007669"/>
    <property type="project" value="TreeGrafter"/>
</dbReference>
<dbReference type="AlphaFoldDB" id="A0A194R5U0"/>
<dbReference type="PANTHER" id="PTHR14494">
    <property type="entry name" value="ALADIN/ADRACALIN/AAAS"/>
    <property type="match status" value="1"/>
</dbReference>
<evidence type="ECO:0000313" key="2">
    <source>
        <dbReference type="EMBL" id="KPJ12879.1"/>
    </source>
</evidence>
<dbReference type="PANTHER" id="PTHR14494:SF0">
    <property type="entry name" value="ALADIN"/>
    <property type="match status" value="1"/>
</dbReference>
<dbReference type="InterPro" id="IPR015943">
    <property type="entry name" value="WD40/YVTN_repeat-like_dom_sf"/>
</dbReference>
<protein>
    <submittedName>
        <fullName evidence="2">Aladin</fullName>
    </submittedName>
</protein>
<proteinExistence type="predicted"/>
<sequence>MSIFQGFPALPPPEDTPLCVINEVYCCANSRYGNISTFTNATKNHPKINVTRDIQHHKVSDENISLYVDVEDKLLKKITSVWYKQGFLDALSLAADQNINRECPLIAVTASYVLKVANLFTAFRYFIQPHLKDIGPKIVSKYSRSRNWNSAPIKCLDWHPHTTKIAVATADDNVRVYSADVAFVSALKCKAQGHVSSLSWRPYSASEIAVGCEQGVIVWTVDPNSMFTKPSSSNAIVLKSWGHSPVTDVSWCPSGALLASCSAADPALLLWDVALGTAVPLRRVAGGGLVFARWSLDGTRLFAATSSIVFRVWDTEAWRPERWVARGGRVVAACWGPNNVMLFAAKGEPVIYALTDTPLLNGGAGVGAGGAARAQAVLDVSRAALGGAGSGAGGEAAGGPVLDMCWCPRGRYLALTFEETHLVAVFATTQLHTQLKITPCCLVRGVGEETPTTLAFQRDFAEGACLTVAWSGGRLQHFPVLCSP</sequence>
<dbReference type="SMART" id="SM00320">
    <property type="entry name" value="WD40"/>
    <property type="match status" value="4"/>
</dbReference>
<name>A0A194R5U0_PAPMA</name>
<dbReference type="Pfam" id="PF25460">
    <property type="entry name" value="Beta-prop_Aladin"/>
    <property type="match status" value="1"/>
</dbReference>
<dbReference type="GO" id="GO:0005643">
    <property type="term" value="C:nuclear pore"/>
    <property type="evidence" value="ECO:0007669"/>
    <property type="project" value="TreeGrafter"/>
</dbReference>
<dbReference type="FunCoup" id="A0A194R5U0">
    <property type="interactions" value="1550"/>
</dbReference>
<dbReference type="InParanoid" id="A0A194R5U0"/>
<dbReference type="Proteomes" id="UP000053240">
    <property type="component" value="Unassembled WGS sequence"/>
</dbReference>
<dbReference type="OrthoDB" id="411991at2759"/>
<organism evidence="2 3">
    <name type="scientific">Papilio machaon</name>
    <name type="common">Old World swallowtail butterfly</name>
    <dbReference type="NCBI Taxonomy" id="76193"/>
    <lineage>
        <taxon>Eukaryota</taxon>
        <taxon>Metazoa</taxon>
        <taxon>Ecdysozoa</taxon>
        <taxon>Arthropoda</taxon>
        <taxon>Hexapoda</taxon>
        <taxon>Insecta</taxon>
        <taxon>Pterygota</taxon>
        <taxon>Neoptera</taxon>
        <taxon>Endopterygota</taxon>
        <taxon>Lepidoptera</taxon>
        <taxon>Glossata</taxon>
        <taxon>Ditrysia</taxon>
        <taxon>Papilionoidea</taxon>
        <taxon>Papilionidae</taxon>
        <taxon>Papilioninae</taxon>
        <taxon>Papilio</taxon>
    </lineage>
</organism>
<dbReference type="InterPro" id="IPR045139">
    <property type="entry name" value="Aladin"/>
</dbReference>
<reference evidence="2 3" key="1">
    <citation type="journal article" date="2015" name="Nat. Commun.">
        <title>Outbred genome sequencing and CRISPR/Cas9 gene editing in butterflies.</title>
        <authorList>
            <person name="Li X."/>
            <person name="Fan D."/>
            <person name="Zhang W."/>
            <person name="Liu G."/>
            <person name="Zhang L."/>
            <person name="Zhao L."/>
            <person name="Fang X."/>
            <person name="Chen L."/>
            <person name="Dong Y."/>
            <person name="Chen Y."/>
            <person name="Ding Y."/>
            <person name="Zhao R."/>
            <person name="Feng M."/>
            <person name="Zhu Y."/>
            <person name="Feng Y."/>
            <person name="Jiang X."/>
            <person name="Zhu D."/>
            <person name="Xiang H."/>
            <person name="Feng X."/>
            <person name="Li S."/>
            <person name="Wang J."/>
            <person name="Zhang G."/>
            <person name="Kronforst M.R."/>
            <person name="Wang W."/>
        </authorList>
    </citation>
    <scope>NUCLEOTIDE SEQUENCE [LARGE SCALE GENOMIC DNA]</scope>
    <source>
        <strain evidence="2">Ya'a_city_454_Pm</strain>
        <tissue evidence="2">Whole body</tissue>
    </source>
</reference>
<dbReference type="Gene3D" id="2.130.10.10">
    <property type="entry name" value="YVTN repeat-like/Quinoprotein amine dehydrogenase"/>
    <property type="match status" value="2"/>
</dbReference>
<dbReference type="STRING" id="76193.A0A194R5U0"/>
<feature type="domain" description="Aladin seven-bladed propeller" evidence="1">
    <location>
        <begin position="136"/>
        <end position="480"/>
    </location>
</feature>
<dbReference type="InterPro" id="IPR001680">
    <property type="entry name" value="WD40_rpt"/>
</dbReference>